<protein>
    <recommendedName>
        <fullName evidence="3">BHLH domain-containing protein</fullName>
    </recommendedName>
</protein>
<evidence type="ECO:0000313" key="5">
    <source>
        <dbReference type="Proteomes" id="UP000509510"/>
    </source>
</evidence>
<sequence length="349" mass="37632">MTCYQPPSDPFDLTRPMVIPAGGRIADSIDPSDLMSTFPSSDADWMGKSSLEFLPWDLSGSNDQQEAFNLSEEVADGLEFPNPYINGDYTSPMGYRGYTVATEDALSYASPVSDGESGTWSPTHNNDKSNSQSPAPADNTKGPGSATSPSTGHRHAVRMPLATAGGSPVAPAEHTVYESSSSASLRSRKLSNATASSSSPLSLTAATTTTTTTQTSYHSNTPPVRSATEPDPAAVMKRKKAAHNAIEKRYRTNMNAKFLALGNSIPRPGPFATQLASNKGSRKHSLCSSRRDSLANGTQQQQQQQNKSEILTNALSYIQELQEENSRLKGELMVLKENLLPRGPFTWRR</sequence>
<dbReference type="Pfam" id="PF00010">
    <property type="entry name" value="HLH"/>
    <property type="match status" value="1"/>
</dbReference>
<evidence type="ECO:0000256" key="2">
    <source>
        <dbReference type="SAM" id="MobiDB-lite"/>
    </source>
</evidence>
<evidence type="ECO:0000313" key="4">
    <source>
        <dbReference type="EMBL" id="QKX63525.1"/>
    </source>
</evidence>
<feature type="domain" description="BHLH" evidence="3">
    <location>
        <begin position="238"/>
        <end position="321"/>
    </location>
</feature>
<dbReference type="AlphaFoldDB" id="A0A7H8RDB6"/>
<dbReference type="PROSITE" id="PS50888">
    <property type="entry name" value="BHLH"/>
    <property type="match status" value="1"/>
</dbReference>
<dbReference type="InterPro" id="IPR036638">
    <property type="entry name" value="HLH_DNA-bd_sf"/>
</dbReference>
<dbReference type="PANTHER" id="PTHR47336:SF4">
    <property type="entry name" value="BHLH TRANSCRIPTION FACTOR (EUROFUNG)"/>
    <property type="match status" value="1"/>
</dbReference>
<keyword evidence="1" id="KW-0175">Coiled coil</keyword>
<organism evidence="4 5">
    <name type="scientific">Talaromyces rugulosus</name>
    <name type="common">Penicillium rugulosum</name>
    <dbReference type="NCBI Taxonomy" id="121627"/>
    <lineage>
        <taxon>Eukaryota</taxon>
        <taxon>Fungi</taxon>
        <taxon>Dikarya</taxon>
        <taxon>Ascomycota</taxon>
        <taxon>Pezizomycotina</taxon>
        <taxon>Eurotiomycetes</taxon>
        <taxon>Eurotiomycetidae</taxon>
        <taxon>Eurotiales</taxon>
        <taxon>Trichocomaceae</taxon>
        <taxon>Talaromyces</taxon>
        <taxon>Talaromyces sect. Islandici</taxon>
    </lineage>
</organism>
<dbReference type="Proteomes" id="UP000509510">
    <property type="component" value="Chromosome VI"/>
</dbReference>
<evidence type="ECO:0000259" key="3">
    <source>
        <dbReference type="PROSITE" id="PS50888"/>
    </source>
</evidence>
<feature type="compositionally biased region" description="Polar residues" evidence="2">
    <location>
        <begin position="116"/>
        <end position="134"/>
    </location>
</feature>
<keyword evidence="5" id="KW-1185">Reference proteome</keyword>
<dbReference type="OrthoDB" id="2133190at2759"/>
<feature type="compositionally biased region" description="Low complexity" evidence="2">
    <location>
        <begin position="179"/>
        <end position="216"/>
    </location>
</feature>
<dbReference type="RefSeq" id="XP_035349699.1">
    <property type="nucleotide sequence ID" value="XM_035493806.1"/>
</dbReference>
<dbReference type="SMART" id="SM00353">
    <property type="entry name" value="HLH"/>
    <property type="match status" value="1"/>
</dbReference>
<name>A0A7H8RDB6_TALRU</name>
<evidence type="ECO:0000256" key="1">
    <source>
        <dbReference type="SAM" id="Coils"/>
    </source>
</evidence>
<dbReference type="GO" id="GO:0046983">
    <property type="term" value="F:protein dimerization activity"/>
    <property type="evidence" value="ECO:0007669"/>
    <property type="project" value="InterPro"/>
</dbReference>
<dbReference type="CDD" id="cd11395">
    <property type="entry name" value="bHLHzip_SREBP_like"/>
    <property type="match status" value="1"/>
</dbReference>
<accession>A0A7H8RDB6</accession>
<dbReference type="InterPro" id="IPR011598">
    <property type="entry name" value="bHLH_dom"/>
</dbReference>
<dbReference type="GeneID" id="55998175"/>
<proteinExistence type="predicted"/>
<dbReference type="SUPFAM" id="SSF47459">
    <property type="entry name" value="HLH, helix-loop-helix DNA-binding domain"/>
    <property type="match status" value="1"/>
</dbReference>
<feature type="region of interest" description="Disordered" evidence="2">
    <location>
        <begin position="109"/>
        <end position="232"/>
    </location>
</feature>
<dbReference type="InterPro" id="IPR052099">
    <property type="entry name" value="Regulatory_TF_Diverse"/>
</dbReference>
<dbReference type="EMBL" id="CP055903">
    <property type="protein sequence ID" value="QKX63525.1"/>
    <property type="molecule type" value="Genomic_DNA"/>
</dbReference>
<gene>
    <name evidence="4" type="ORF">TRUGW13939_10696</name>
</gene>
<dbReference type="Gene3D" id="4.10.280.10">
    <property type="entry name" value="Helix-loop-helix DNA-binding domain"/>
    <property type="match status" value="1"/>
</dbReference>
<reference evidence="5" key="1">
    <citation type="submission" date="2020-06" db="EMBL/GenBank/DDBJ databases">
        <title>A chromosome-scale genome assembly of Talaromyces rugulosus W13939.</title>
        <authorList>
            <person name="Wang B."/>
            <person name="Guo L."/>
            <person name="Ye K."/>
            <person name="Wang L."/>
        </authorList>
    </citation>
    <scope>NUCLEOTIDE SEQUENCE [LARGE SCALE GENOMIC DNA]</scope>
    <source>
        <strain evidence="5">W13939</strain>
    </source>
</reference>
<dbReference type="PANTHER" id="PTHR47336">
    <property type="entry name" value="TRANSCRIPTION FACTOR HMS1-RELATED"/>
    <property type="match status" value="1"/>
</dbReference>
<dbReference type="KEGG" id="trg:TRUGW13939_10696"/>
<feature type="coiled-coil region" evidence="1">
    <location>
        <begin position="311"/>
        <end position="338"/>
    </location>
</feature>